<dbReference type="GO" id="GO:0031510">
    <property type="term" value="C:SUMO activating enzyme complex"/>
    <property type="evidence" value="ECO:0007669"/>
    <property type="project" value="TreeGrafter"/>
</dbReference>
<dbReference type="InterPro" id="IPR019572">
    <property type="entry name" value="UBA_E1_SCCH"/>
</dbReference>
<dbReference type="InterPro" id="IPR018075">
    <property type="entry name" value="UBQ-activ_enz_E1"/>
</dbReference>
<dbReference type="InterPro" id="IPR035985">
    <property type="entry name" value="Ubiquitin-activating_enz"/>
</dbReference>
<dbReference type="InterPro" id="IPR045886">
    <property type="entry name" value="ThiF/MoeB/HesA"/>
</dbReference>
<dbReference type="PANTHER" id="PTHR10953:SF186">
    <property type="entry name" value="UBIQUITIN-LIKE MODIFIER-ACTIVATING ENZYME 6"/>
    <property type="match status" value="1"/>
</dbReference>
<keyword evidence="7" id="KW-0833">Ubl conjugation pathway</keyword>
<dbReference type="Pfam" id="PF16191">
    <property type="entry name" value="E1_4HB"/>
    <property type="match status" value="1"/>
</dbReference>
<dbReference type="GO" id="GO:0019948">
    <property type="term" value="F:SUMO activating enzyme activity"/>
    <property type="evidence" value="ECO:0007669"/>
    <property type="project" value="TreeGrafter"/>
</dbReference>
<dbReference type="FunFam" id="2.40.30.180:FF:000002">
    <property type="entry name" value="Ubiquitin-activating enzyme E1 2"/>
    <property type="match status" value="1"/>
</dbReference>
<evidence type="ECO:0000256" key="5">
    <source>
        <dbReference type="ARBA" id="ARBA00022598"/>
    </source>
</evidence>
<comment type="similarity">
    <text evidence="3">Belongs to the ubiquitin-activating E1 family.</text>
</comment>
<organism evidence="12 13">
    <name type="scientific">Geodia barretti</name>
    <name type="common">Barrett's horny sponge</name>
    <dbReference type="NCBI Taxonomy" id="519541"/>
    <lineage>
        <taxon>Eukaryota</taxon>
        <taxon>Metazoa</taxon>
        <taxon>Porifera</taxon>
        <taxon>Demospongiae</taxon>
        <taxon>Heteroscleromorpha</taxon>
        <taxon>Tetractinellida</taxon>
        <taxon>Astrophorina</taxon>
        <taxon>Geodiidae</taxon>
        <taxon>Geodia</taxon>
    </lineage>
</organism>
<keyword evidence="13" id="KW-1185">Reference proteome</keyword>
<dbReference type="Gene3D" id="2.40.30.180">
    <property type="entry name" value="Ubiquitin-activating enzyme E1, FCCH domain"/>
    <property type="match status" value="1"/>
</dbReference>
<evidence type="ECO:0000256" key="1">
    <source>
        <dbReference type="ARBA" id="ARBA00000488"/>
    </source>
</evidence>
<dbReference type="SUPFAM" id="SSF69572">
    <property type="entry name" value="Activating enzymes of the ubiquitin-like proteins"/>
    <property type="match status" value="2"/>
</dbReference>
<feature type="domain" description="Ubiquitin-activating enzyme SCCH" evidence="9">
    <location>
        <begin position="604"/>
        <end position="857"/>
    </location>
</feature>
<dbReference type="GO" id="GO:0004839">
    <property type="term" value="F:ubiquitin activating enzyme activity"/>
    <property type="evidence" value="ECO:0007669"/>
    <property type="project" value="UniProtKB-EC"/>
</dbReference>
<keyword evidence="6" id="KW-0547">Nucleotide-binding</keyword>
<dbReference type="NCBIfam" id="TIGR01408">
    <property type="entry name" value="Ube1"/>
    <property type="match status" value="1"/>
</dbReference>
<dbReference type="GO" id="GO:0005737">
    <property type="term" value="C:cytoplasm"/>
    <property type="evidence" value="ECO:0007669"/>
    <property type="project" value="TreeGrafter"/>
</dbReference>
<name>A0AA35TP27_GEOBA</name>
<dbReference type="InterPro" id="IPR000011">
    <property type="entry name" value="UBQ/SUMO-activ_enz_E1-like"/>
</dbReference>
<evidence type="ECO:0000259" key="10">
    <source>
        <dbReference type="Pfam" id="PF16190"/>
    </source>
</evidence>
<dbReference type="InterPro" id="IPR042063">
    <property type="entry name" value="Ubi_acti_E1_SCCH"/>
</dbReference>
<dbReference type="Pfam" id="PF16190">
    <property type="entry name" value="E1_FCCH"/>
    <property type="match status" value="1"/>
</dbReference>
<accession>A0AA35TP27</accession>
<dbReference type="FunFam" id="3.50.50.80:FF:000002">
    <property type="entry name" value="SUMO-activating enzyme subunit 2"/>
    <property type="match status" value="1"/>
</dbReference>
<comment type="caution">
    <text evidence="12">The sequence shown here is derived from an EMBL/GenBank/DDBJ whole genome shotgun (WGS) entry which is preliminary data.</text>
</comment>
<evidence type="ECO:0000256" key="4">
    <source>
        <dbReference type="ARBA" id="ARBA00012990"/>
    </source>
</evidence>
<keyword evidence="5" id="KW-0436">Ligase</keyword>
<dbReference type="Pfam" id="PF10585">
    <property type="entry name" value="UBA_E1_SCCH"/>
    <property type="match status" value="1"/>
</dbReference>
<evidence type="ECO:0000259" key="9">
    <source>
        <dbReference type="Pfam" id="PF10585"/>
    </source>
</evidence>
<dbReference type="Proteomes" id="UP001174909">
    <property type="component" value="Unassembled WGS sequence"/>
</dbReference>
<reference evidence="12" key="1">
    <citation type="submission" date="2023-03" db="EMBL/GenBank/DDBJ databases">
        <authorList>
            <person name="Steffen K."/>
            <person name="Cardenas P."/>
        </authorList>
    </citation>
    <scope>NUCLEOTIDE SEQUENCE</scope>
</reference>
<dbReference type="Gene3D" id="1.10.10.2660">
    <property type="entry name" value="Ubiquitin-activating enzyme E1, SCCH domain"/>
    <property type="match status" value="1"/>
</dbReference>
<dbReference type="AlphaFoldDB" id="A0AA35TP27"/>
<dbReference type="Gene3D" id="3.40.50.720">
    <property type="entry name" value="NAD(P)-binding Rossmann-like Domain"/>
    <property type="match status" value="1"/>
</dbReference>
<evidence type="ECO:0000256" key="7">
    <source>
        <dbReference type="ARBA" id="ARBA00022786"/>
    </source>
</evidence>
<dbReference type="FunFam" id="1.10.10.2660:FF:000003">
    <property type="entry name" value="ubiquitin-like modifier-activating enzyme 6 isoform X1"/>
    <property type="match status" value="1"/>
</dbReference>
<evidence type="ECO:0000259" key="11">
    <source>
        <dbReference type="Pfam" id="PF16191"/>
    </source>
</evidence>
<evidence type="ECO:0000313" key="12">
    <source>
        <dbReference type="EMBL" id="CAI8051800.1"/>
    </source>
</evidence>
<dbReference type="FunFam" id="3.50.50.80:FF:000001">
    <property type="entry name" value="ubiquitin-like modifier-activating enzyme 1"/>
    <property type="match status" value="1"/>
</dbReference>
<evidence type="ECO:0000256" key="3">
    <source>
        <dbReference type="ARBA" id="ARBA00005673"/>
    </source>
</evidence>
<dbReference type="Gene3D" id="3.40.50.12550">
    <property type="entry name" value="Ubiquitin-activating enzyme E1, inactive adenylation domain, subdomain 2"/>
    <property type="match status" value="1"/>
</dbReference>
<dbReference type="PRINTS" id="PR01849">
    <property type="entry name" value="UBIQUITINACT"/>
</dbReference>
<dbReference type="EC" id="6.2.1.45" evidence="4"/>
<proteinExistence type="inferred from homology"/>
<comment type="pathway">
    <text evidence="2">Protein modification; protein ubiquitination.</text>
</comment>
<dbReference type="GO" id="GO:0005524">
    <property type="term" value="F:ATP binding"/>
    <property type="evidence" value="ECO:0007669"/>
    <property type="project" value="UniProtKB-KW"/>
</dbReference>
<dbReference type="InterPro" id="IPR032418">
    <property type="entry name" value="E1_FCCH"/>
</dbReference>
<evidence type="ECO:0000313" key="13">
    <source>
        <dbReference type="Proteomes" id="UP001174909"/>
    </source>
</evidence>
<dbReference type="InterPro" id="IPR042302">
    <property type="entry name" value="E1_FCCH_sf"/>
</dbReference>
<dbReference type="FunFam" id="3.40.50.720:FF:000015">
    <property type="entry name" value="Ubiquitin-activating enzyme E1 1"/>
    <property type="match status" value="1"/>
</dbReference>
<dbReference type="PANTHER" id="PTHR10953">
    <property type="entry name" value="UBIQUITIN-ACTIVATING ENZYME E1"/>
    <property type="match status" value="1"/>
</dbReference>
<dbReference type="Gene3D" id="3.50.50.80">
    <property type="entry name" value="Ubiquitin-activating enzyme E1, inactive adenylation domain, subdomain 1"/>
    <property type="match status" value="1"/>
</dbReference>
<dbReference type="GO" id="GO:0016925">
    <property type="term" value="P:protein sumoylation"/>
    <property type="evidence" value="ECO:0007669"/>
    <property type="project" value="TreeGrafter"/>
</dbReference>
<dbReference type="InterPro" id="IPR042449">
    <property type="entry name" value="Ub-E1_IAD_1"/>
</dbReference>
<feature type="domain" description="Ubiquitin-activating enzyme E1 four-helix bundle" evidence="11">
    <location>
        <begin position="265"/>
        <end position="335"/>
    </location>
</feature>
<dbReference type="EMBL" id="CASHTH010003962">
    <property type="protein sequence ID" value="CAI8051800.1"/>
    <property type="molecule type" value="Genomic_DNA"/>
</dbReference>
<evidence type="ECO:0000256" key="2">
    <source>
        <dbReference type="ARBA" id="ARBA00004906"/>
    </source>
</evidence>
<protein>
    <recommendedName>
        <fullName evidence="4">E1 ubiquitin-activating enzyme</fullName>
        <ecNumber evidence="4">6.2.1.45</ecNumber>
    </recommendedName>
</protein>
<comment type="catalytic activity">
    <reaction evidence="1">
        <text>ATP + ubiquitin + [E1 ubiquitin-activating enzyme]-L-cysteine = AMP + diphosphate + S-ubiquitinyl-[E1 ubiquitin-activating enzyme]-L-cysteine.</text>
        <dbReference type="EC" id="6.2.1.45"/>
    </reaction>
</comment>
<evidence type="ECO:0000256" key="6">
    <source>
        <dbReference type="ARBA" id="ARBA00022741"/>
    </source>
</evidence>
<evidence type="ECO:0000256" key="8">
    <source>
        <dbReference type="ARBA" id="ARBA00022840"/>
    </source>
</evidence>
<sequence>MEETHMEIDDSLYSRQRYVLGDSAMHKMARSTVFISGIGGLGVEIAKNVVLAGVKEVVIHDSQPATVSDLGSQFFLRDTDVRSSTSRAEASLSRLAELNPYVTVSLSTLDLTVNSDLSPLSQYQCVILTDCDLELQKTVDRFCHSHTPPIMFISCSVRGVFSSLFCDCGPEFTVVDPTGEEPAQSFIASISQANPGVVSCQEGQLHGLVTGDHVEFREVVGMETLNGKTFPVKVVSPSQFAISCDTSGPDFTPYQHGGIARQVKVPKTLTFESLESQLRTPDCLLVDFAKMEAPSQLHTAFMALHQFSLSHDGELPRARSEADAEALVQLAKQVNSNLKLVEEVDEGVVRWLALTARGCLPPLVTVIGGFAAQEAIISLTGKFSPLQQWLYLDAVELLSGQEKLDPQTFMPRGDRYDALRICIGQEMVEKLANLRLFMVGCGAIGCEMLKNYAMLGVGRRPNGMVTITDNDLIEKSNLNRQFLFRPHHIQKPKSVVAAKSTLEINPDLCIEAQESKVHPATEDKVYNDEFFSRQDLVVNALDNVEARRYVDSRCVSNRRPLLESGTMGAKGHVQVIVPHLTESYSSQQDPPDMDVPYCTLKSFPATIEHTIQWARDKFESLYTQKPAMFNKFWSIHSNPRKALLHLTEKFIPDGMVKVTKMLDRRPPDWASCMALARVKFEKYFNHKARNLLHAFPLNTKMKDGSLFWQSPKRPPTPLDFDPTNQLHLMFVASMARLYAGVCGVAYTEQDCSPAFVTSVLLSISVPQWRPSSKRIETDVSAKKPENEDLSTDVLTLCQRQLEKRVASGDTPPELLTMAPQHFEKDDDSNGHIDFITAASNLRASMYSIEAVDRYRTKLLAGRIVPSHCYYHSHCRWTGMALH</sequence>
<dbReference type="InterPro" id="IPR032420">
    <property type="entry name" value="E1_4HB"/>
</dbReference>
<keyword evidence="8" id="KW-0067">ATP-binding</keyword>
<gene>
    <name evidence="12" type="ORF">GBAR_LOCUS28356</name>
</gene>
<feature type="domain" description="Ubiquitin-activating enzyme E1 FCCH" evidence="10">
    <location>
        <begin position="194"/>
        <end position="264"/>
    </location>
</feature>